<dbReference type="AlphaFoldDB" id="A0A0G3ESB2"/>
<dbReference type="GO" id="GO:0015562">
    <property type="term" value="F:efflux transmembrane transporter activity"/>
    <property type="evidence" value="ECO:0007669"/>
    <property type="project" value="InterPro"/>
</dbReference>
<feature type="signal peptide" evidence="2">
    <location>
        <begin position="1"/>
        <end position="26"/>
    </location>
</feature>
<gene>
    <name evidence="3" type="ORF">ABW99_04430</name>
</gene>
<feature type="chain" id="PRO_5002553347" description="Transporter" evidence="2">
    <location>
        <begin position="27"/>
        <end position="456"/>
    </location>
</feature>
<dbReference type="PATRIC" id="fig|445709.3.peg.949"/>
<accession>A0A0G3ESB2</accession>
<comment type="similarity">
    <text evidence="1">Belongs to the outer membrane factor (OMF) (TC 1.B.17) family.</text>
</comment>
<evidence type="ECO:0008006" key="5">
    <source>
        <dbReference type="Google" id="ProtNLM"/>
    </source>
</evidence>
<dbReference type="STRING" id="445709.ABW99_04430"/>
<evidence type="ECO:0000313" key="3">
    <source>
        <dbReference type="EMBL" id="AKJ67581.1"/>
    </source>
</evidence>
<evidence type="ECO:0000256" key="1">
    <source>
        <dbReference type="ARBA" id="ARBA00007613"/>
    </source>
</evidence>
<dbReference type="KEGG" id="ptx:ABW99_04430"/>
<reference evidence="4" key="1">
    <citation type="submission" date="2015-06" db="EMBL/GenBank/DDBJ databases">
        <authorList>
            <person name="Lim Y.L."/>
            <person name="Ee R."/>
            <person name="Yong D."/>
            <person name="How K.Y."/>
            <person name="Yin W.F."/>
            <person name="Chan K.G."/>
        </authorList>
    </citation>
    <scope>NUCLEOTIDE SEQUENCE [LARGE SCALE GENOMIC DNA]</scope>
    <source>
        <strain evidence="4">DSM 25325</strain>
    </source>
</reference>
<dbReference type="PANTHER" id="PTHR30203">
    <property type="entry name" value="OUTER MEMBRANE CATION EFFLUX PROTEIN"/>
    <property type="match status" value="1"/>
</dbReference>
<dbReference type="PANTHER" id="PTHR30203:SF24">
    <property type="entry name" value="BLR4935 PROTEIN"/>
    <property type="match status" value="1"/>
</dbReference>
<sequence length="456" mass="48357">MKPMNVPRLLRIGPALALCGVLAACATYTPKPLPNNVAWRDSAAGPRVTTRELALPALAAQRIDLQAPLDISAVAALAVLNDPRLQAARDRAGVARAQAFAAGLLPVPKFSAERDIPQGQSDATTTAYNLGLSLDLDQLITRGAAVSAAREHVRAVDLGILWQEWQTASAAELDYIALVGLRERDRLLQTRRRAIAARLGRERAAAAAGIAPRTTADADLIVLSTVQQQLAADARQRAARQGELDAMLGLPPGQALSLAGLPRFDPAAVRAAAGSLDRLPKIRPDLMALRAGYASQEQTLRKAVLSQFPSVGVTLSRARDTSNVHTLGFAIDFSLPILNGSPGRIAVERATRRALYDAYRVRLQQAHTEVARALADLTILQQEQSSLRASLPALQSAAQAAGAALRSGEITLPQAQRQAQALLDQQLALQANAQQIAERTVALQLLTGSGIFAAKG</sequence>
<name>A0A0G3ESB2_9BURK</name>
<evidence type="ECO:0000313" key="4">
    <source>
        <dbReference type="Proteomes" id="UP000036700"/>
    </source>
</evidence>
<dbReference type="InterPro" id="IPR010131">
    <property type="entry name" value="MdtP/NodT-like"/>
</dbReference>
<proteinExistence type="inferred from homology"/>
<dbReference type="Pfam" id="PF02321">
    <property type="entry name" value="OEP"/>
    <property type="match status" value="1"/>
</dbReference>
<dbReference type="InterPro" id="IPR003423">
    <property type="entry name" value="OMP_efflux"/>
</dbReference>
<evidence type="ECO:0000256" key="2">
    <source>
        <dbReference type="SAM" id="SignalP"/>
    </source>
</evidence>
<organism evidence="3 4">
    <name type="scientific">Pandoraea thiooxydans</name>
    <dbReference type="NCBI Taxonomy" id="445709"/>
    <lineage>
        <taxon>Bacteria</taxon>
        <taxon>Pseudomonadati</taxon>
        <taxon>Pseudomonadota</taxon>
        <taxon>Betaproteobacteria</taxon>
        <taxon>Burkholderiales</taxon>
        <taxon>Burkholderiaceae</taxon>
        <taxon>Pandoraea</taxon>
    </lineage>
</organism>
<dbReference type="OrthoDB" id="9791261at2"/>
<dbReference type="SUPFAM" id="SSF56954">
    <property type="entry name" value="Outer membrane efflux proteins (OEP)"/>
    <property type="match status" value="1"/>
</dbReference>
<keyword evidence="2" id="KW-0732">Signal</keyword>
<dbReference type="EMBL" id="CP011568">
    <property type="protein sequence ID" value="AKJ67581.1"/>
    <property type="molecule type" value="Genomic_DNA"/>
</dbReference>
<dbReference type="Gene3D" id="1.20.1600.10">
    <property type="entry name" value="Outer membrane efflux proteins (OEP)"/>
    <property type="match status" value="1"/>
</dbReference>
<dbReference type="Proteomes" id="UP000036700">
    <property type="component" value="Chromosome"/>
</dbReference>
<dbReference type="RefSeq" id="WP_047213219.1">
    <property type="nucleotide sequence ID" value="NZ_CP011568.3"/>
</dbReference>
<keyword evidence="4" id="KW-1185">Reference proteome</keyword>
<protein>
    <recommendedName>
        <fullName evidence="5">Transporter</fullName>
    </recommendedName>
</protein>
<dbReference type="PROSITE" id="PS51257">
    <property type="entry name" value="PROKAR_LIPOPROTEIN"/>
    <property type="match status" value="1"/>
</dbReference>